<dbReference type="RefSeq" id="WP_379102561.1">
    <property type="nucleotide sequence ID" value="NZ_JBHUGZ010000017.1"/>
</dbReference>
<dbReference type="InterPro" id="IPR019734">
    <property type="entry name" value="TPR_rpt"/>
</dbReference>
<dbReference type="InterPro" id="IPR056835">
    <property type="entry name" value="ARM_TT21_5th"/>
</dbReference>
<evidence type="ECO:0000256" key="1">
    <source>
        <dbReference type="PROSITE-ProRule" id="PRU00339"/>
    </source>
</evidence>
<dbReference type="PROSITE" id="PS50005">
    <property type="entry name" value="TPR"/>
    <property type="match status" value="2"/>
</dbReference>
<dbReference type="Gene3D" id="3.30.70.1230">
    <property type="entry name" value="Nucleotide cyclase"/>
    <property type="match status" value="1"/>
</dbReference>
<dbReference type="Proteomes" id="UP001597405">
    <property type="component" value="Unassembled WGS sequence"/>
</dbReference>
<dbReference type="InterPro" id="IPR001054">
    <property type="entry name" value="A/G_cyclase"/>
</dbReference>
<evidence type="ECO:0000313" key="3">
    <source>
        <dbReference type="EMBL" id="MFD1985884.1"/>
    </source>
</evidence>
<dbReference type="SMART" id="SM00044">
    <property type="entry name" value="CYCc"/>
    <property type="match status" value="1"/>
</dbReference>
<evidence type="ECO:0000313" key="4">
    <source>
        <dbReference type="Proteomes" id="UP001597405"/>
    </source>
</evidence>
<dbReference type="Pfam" id="PF00211">
    <property type="entry name" value="Guanylate_cyc"/>
    <property type="match status" value="1"/>
</dbReference>
<feature type="repeat" description="TPR" evidence="1">
    <location>
        <begin position="420"/>
        <end position="453"/>
    </location>
</feature>
<dbReference type="CDD" id="cd07302">
    <property type="entry name" value="CHD"/>
    <property type="match status" value="1"/>
</dbReference>
<dbReference type="Gene3D" id="1.25.40.10">
    <property type="entry name" value="Tetratricopeptide repeat domain"/>
    <property type="match status" value="1"/>
</dbReference>
<dbReference type="SMART" id="SM00028">
    <property type="entry name" value="TPR"/>
    <property type="match status" value="4"/>
</dbReference>
<comment type="caution">
    <text evidence="3">The sequence shown here is derived from an EMBL/GenBank/DDBJ whole genome shotgun (WGS) entry which is preliminary data.</text>
</comment>
<keyword evidence="1" id="KW-0802">TPR repeat</keyword>
<gene>
    <name evidence="3" type="ORF">ACFSOZ_25900</name>
</gene>
<dbReference type="EMBL" id="JBHUGZ010000017">
    <property type="protein sequence ID" value="MFD1985884.1"/>
    <property type="molecule type" value="Genomic_DNA"/>
</dbReference>
<organism evidence="3 4">
    <name type="scientific">Mesorhizobium newzealandense</name>
    <dbReference type="NCBI Taxonomy" id="1300302"/>
    <lineage>
        <taxon>Bacteria</taxon>
        <taxon>Pseudomonadati</taxon>
        <taxon>Pseudomonadota</taxon>
        <taxon>Alphaproteobacteria</taxon>
        <taxon>Hyphomicrobiales</taxon>
        <taxon>Phyllobacteriaceae</taxon>
        <taxon>Mesorhizobium</taxon>
    </lineage>
</organism>
<dbReference type="Gene3D" id="3.40.50.10070">
    <property type="entry name" value="TolB, N-terminal domain"/>
    <property type="match status" value="1"/>
</dbReference>
<dbReference type="InterPro" id="IPR011990">
    <property type="entry name" value="TPR-like_helical_dom_sf"/>
</dbReference>
<sequence length="624" mass="68856">MSEQQVERRLAAILAADVVGYSRLMEANEERTLSALRQHRREFFDPTIAQHGGRIFKVMGDGCLVEFGSVLNAARCAVQIQRGMPGRNAGIPEDRHIKFRIGINVGDIIVDGEDFYGDGVNMAARLEGLAGPGGIACSEAVRNHVGNKLELEFVDQGEKTVKNIAQSVRVYFISLRSPDSSVAPAAVEGSQVRERSDKPSVAVLPFANMSNDPEQEFFSDGITEDIITDLSNVSGLFVLGRNTVFTYKGKAVNLEQTAKELGVAYVVEGSVRRAGGRVRINAQLIEGATSGHVWAARYDRELTDIFAIQDEITKTIVDQLKVKLLPDERKAIEQAPTDNVEAYTHYLRGRQLLHATTRSSLILARRMFARAADLDPRFARAYAGMANCDSRLNSRHGVKVSAADLLATTGKALALEPNLAEAYAARAYALMIDSHAEAAAVAFEKALALDPNCYEANQLYAEFFLTKGDFEQAAQHYLRAMEIQPDDYQAPLFLIGVLRSLGRLEEAAKYARLGVRRAEEALRQHPENSKPAQQGAVALAFLGERDRAEEWLARALAIDPDDNLCRYNAACTYSQLGEINRAIELLEICLQQFGSDMKLWVKNDSDLDPIRNHPLYQKLLELAG</sequence>
<dbReference type="Pfam" id="PF13181">
    <property type="entry name" value="TPR_8"/>
    <property type="match status" value="2"/>
</dbReference>
<protein>
    <submittedName>
        <fullName evidence="3">TPR end-of-group domain-containing protein</fullName>
    </submittedName>
</protein>
<keyword evidence="4" id="KW-1185">Reference proteome</keyword>
<evidence type="ECO:0000259" key="2">
    <source>
        <dbReference type="PROSITE" id="PS50125"/>
    </source>
</evidence>
<dbReference type="PANTHER" id="PTHR43081">
    <property type="entry name" value="ADENYLATE CYCLASE, TERMINAL-DIFFERENTIATION SPECIFIC-RELATED"/>
    <property type="match status" value="1"/>
</dbReference>
<dbReference type="Pfam" id="PF25064">
    <property type="entry name" value="ARM_TT21_5th"/>
    <property type="match status" value="1"/>
</dbReference>
<feature type="domain" description="Guanylate cyclase" evidence="2">
    <location>
        <begin position="12"/>
        <end position="127"/>
    </location>
</feature>
<dbReference type="SUPFAM" id="SSF55073">
    <property type="entry name" value="Nucleotide cyclase"/>
    <property type="match status" value="1"/>
</dbReference>
<feature type="repeat" description="TPR" evidence="1">
    <location>
        <begin position="454"/>
        <end position="487"/>
    </location>
</feature>
<dbReference type="InterPro" id="IPR029787">
    <property type="entry name" value="Nucleotide_cyclase"/>
</dbReference>
<dbReference type="InterPro" id="IPR050697">
    <property type="entry name" value="Adenylyl/Guanylyl_Cyclase_3/4"/>
</dbReference>
<accession>A0ABW4UG27</accession>
<dbReference type="PROSITE" id="PS50125">
    <property type="entry name" value="GUANYLATE_CYCLASE_2"/>
    <property type="match status" value="1"/>
</dbReference>
<dbReference type="NCBIfam" id="NF047558">
    <property type="entry name" value="TPR_END_plus"/>
    <property type="match status" value="1"/>
</dbReference>
<dbReference type="SUPFAM" id="SSF48452">
    <property type="entry name" value="TPR-like"/>
    <property type="match status" value="1"/>
</dbReference>
<reference evidence="4" key="1">
    <citation type="journal article" date="2019" name="Int. J. Syst. Evol. Microbiol.">
        <title>The Global Catalogue of Microorganisms (GCM) 10K type strain sequencing project: providing services to taxonomists for standard genome sequencing and annotation.</title>
        <authorList>
            <consortium name="The Broad Institute Genomics Platform"/>
            <consortium name="The Broad Institute Genome Sequencing Center for Infectious Disease"/>
            <person name="Wu L."/>
            <person name="Ma J."/>
        </authorList>
    </citation>
    <scope>NUCLEOTIDE SEQUENCE [LARGE SCALE GENOMIC DNA]</scope>
    <source>
        <strain evidence="4">CGMCC 1.16225</strain>
    </source>
</reference>
<dbReference type="PANTHER" id="PTHR43081:SF19">
    <property type="entry name" value="PH-SENSITIVE ADENYLATE CYCLASE RV1264"/>
    <property type="match status" value="1"/>
</dbReference>
<name>A0ABW4UG27_9HYPH</name>
<proteinExistence type="predicted"/>